<evidence type="ECO:0000256" key="4">
    <source>
        <dbReference type="SAM" id="MobiDB-lite"/>
    </source>
</evidence>
<organism evidence="5 6">
    <name type="scientific">Cuscuta campestris</name>
    <dbReference type="NCBI Taxonomy" id="132261"/>
    <lineage>
        <taxon>Eukaryota</taxon>
        <taxon>Viridiplantae</taxon>
        <taxon>Streptophyta</taxon>
        <taxon>Embryophyta</taxon>
        <taxon>Tracheophyta</taxon>
        <taxon>Spermatophyta</taxon>
        <taxon>Magnoliopsida</taxon>
        <taxon>eudicotyledons</taxon>
        <taxon>Gunneridae</taxon>
        <taxon>Pentapetalae</taxon>
        <taxon>asterids</taxon>
        <taxon>lamiids</taxon>
        <taxon>Solanales</taxon>
        <taxon>Convolvulaceae</taxon>
        <taxon>Cuscuteae</taxon>
        <taxon>Cuscuta</taxon>
        <taxon>Cuscuta subgen. Grammica</taxon>
        <taxon>Cuscuta sect. Cleistogrammica</taxon>
    </lineage>
</organism>
<keyword evidence="2" id="KW-0862">Zinc</keyword>
<keyword evidence="1" id="KW-0479">Metal-binding</keyword>
<dbReference type="EMBL" id="OOIL02002240">
    <property type="protein sequence ID" value="VFQ81653.1"/>
    <property type="molecule type" value="Genomic_DNA"/>
</dbReference>
<proteinExistence type="predicted"/>
<evidence type="ECO:0000256" key="1">
    <source>
        <dbReference type="ARBA" id="ARBA00022723"/>
    </source>
</evidence>
<name>A0A484LYK2_9ASTE</name>
<feature type="region of interest" description="Disordered" evidence="4">
    <location>
        <begin position="1"/>
        <end position="32"/>
    </location>
</feature>
<dbReference type="Proteomes" id="UP000595140">
    <property type="component" value="Unassembled WGS sequence"/>
</dbReference>
<feature type="compositionally biased region" description="Gly residues" evidence="4">
    <location>
        <begin position="13"/>
        <end position="29"/>
    </location>
</feature>
<evidence type="ECO:0000256" key="3">
    <source>
        <dbReference type="ARBA" id="ARBA00023002"/>
    </source>
</evidence>
<reference evidence="5 6" key="1">
    <citation type="submission" date="2018-04" db="EMBL/GenBank/DDBJ databases">
        <authorList>
            <person name="Vogel A."/>
        </authorList>
    </citation>
    <scope>NUCLEOTIDE SEQUENCE [LARGE SCALE GENOMIC DNA]</scope>
</reference>
<dbReference type="OrthoDB" id="909889at2759"/>
<accession>A0A484LYK2</accession>
<keyword evidence="6" id="KW-1185">Reference proteome</keyword>
<gene>
    <name evidence="5" type="ORF">CCAM_LOCUS23429</name>
</gene>
<dbReference type="InterPro" id="IPR047109">
    <property type="entry name" value="CAD-like"/>
</dbReference>
<feature type="compositionally biased region" description="Basic and acidic residues" evidence="4">
    <location>
        <begin position="1"/>
        <end position="10"/>
    </location>
</feature>
<dbReference type="PANTHER" id="PTHR42683">
    <property type="entry name" value="ALDEHYDE REDUCTASE"/>
    <property type="match status" value="1"/>
</dbReference>
<dbReference type="AlphaFoldDB" id="A0A484LYK2"/>
<sequence length="73" mass="7766">MVVWDGRDNDADGTGGGCSEDEIGGGGDSGQCQHNISPNVEIVAMDYVNTAMERLAKADVKYGFVLDFSTEYS</sequence>
<protein>
    <submittedName>
        <fullName evidence="5">Uncharacterized protein</fullName>
    </submittedName>
</protein>
<evidence type="ECO:0000256" key="2">
    <source>
        <dbReference type="ARBA" id="ARBA00022833"/>
    </source>
</evidence>
<dbReference type="GO" id="GO:0046872">
    <property type="term" value="F:metal ion binding"/>
    <property type="evidence" value="ECO:0007669"/>
    <property type="project" value="UniProtKB-KW"/>
</dbReference>
<keyword evidence="3" id="KW-0560">Oxidoreductase</keyword>
<dbReference type="Gene3D" id="3.90.180.10">
    <property type="entry name" value="Medium-chain alcohol dehydrogenases, catalytic domain"/>
    <property type="match status" value="1"/>
</dbReference>
<evidence type="ECO:0000313" key="6">
    <source>
        <dbReference type="Proteomes" id="UP000595140"/>
    </source>
</evidence>
<dbReference type="GO" id="GO:0016616">
    <property type="term" value="F:oxidoreductase activity, acting on the CH-OH group of donors, NAD or NADP as acceptor"/>
    <property type="evidence" value="ECO:0007669"/>
    <property type="project" value="InterPro"/>
</dbReference>
<evidence type="ECO:0000313" key="5">
    <source>
        <dbReference type="EMBL" id="VFQ81653.1"/>
    </source>
</evidence>